<sequence length="405" mass="44587">MTRAFFVWLHRWVGLTMAVFLIIVGLTGSLLAFLPELDHLLAPQVHPGAHPGIELDPATLLRRAEALAPEALVNAAYLGEPGVAHIGVEPKPDGKPLAFDGLILDRVTGEELGRLKWGGLPTTAAAIMPFVYSLHYELAMGTVGAWILGLIALAWTIDCFVGFYLTLPPPGQGKARSGWLARWKPAWLVKLRGSFYRINFDLHRASGLWLWAALLIFAWSSVYWNLTSVYTKATSLVFEYEPSVWARDFKIDPPPGKALLPWEEAQAIGARLMDEQARANGFTVEALNAFYLLRDKGLYQYRVRSTRDIGDKGGGTYVLVNAYTGEFVGLDMPSGQHTGNTITSWLAALHMAAVFGMPYRIFVSVLGVVIAMLSGTGVYIWWKKRKARVGRKAGATARAFEAIDA</sequence>
<keyword evidence="3" id="KW-1185">Reference proteome</keyword>
<proteinExistence type="predicted"/>
<dbReference type="PANTHER" id="PTHR34219">
    <property type="entry name" value="IRON-REGULATED INNER MEMBRANE PROTEIN-RELATED"/>
    <property type="match status" value="1"/>
</dbReference>
<dbReference type="KEGG" id="mtw:CQW49_04305"/>
<accession>A0A2D2CWR4</accession>
<evidence type="ECO:0000313" key="2">
    <source>
        <dbReference type="EMBL" id="ATQ67201.1"/>
    </source>
</evidence>
<dbReference type="AlphaFoldDB" id="A0A2D2CWR4"/>
<dbReference type="Pfam" id="PF03929">
    <property type="entry name" value="PepSY_TM"/>
    <property type="match status" value="1"/>
</dbReference>
<feature type="transmembrane region" description="Helical" evidence="1">
    <location>
        <begin position="12"/>
        <end position="34"/>
    </location>
</feature>
<dbReference type="RefSeq" id="WP_003613111.1">
    <property type="nucleotide sequence ID" value="NZ_ADVE02000001.1"/>
</dbReference>
<keyword evidence="1" id="KW-1133">Transmembrane helix</keyword>
<dbReference type="InterPro" id="IPR005625">
    <property type="entry name" value="PepSY-ass_TM"/>
</dbReference>
<protein>
    <submittedName>
        <fullName evidence="2">PepSY domain-containing protein</fullName>
    </submittedName>
</protein>
<evidence type="ECO:0000313" key="3">
    <source>
        <dbReference type="Proteomes" id="UP000230709"/>
    </source>
</evidence>
<evidence type="ECO:0000256" key="1">
    <source>
        <dbReference type="SAM" id="Phobius"/>
    </source>
</evidence>
<feature type="transmembrane region" description="Helical" evidence="1">
    <location>
        <begin position="143"/>
        <end position="167"/>
    </location>
</feature>
<keyword evidence="1" id="KW-0472">Membrane</keyword>
<keyword evidence="1" id="KW-0812">Transmembrane</keyword>
<dbReference type="Proteomes" id="UP000230709">
    <property type="component" value="Chromosome"/>
</dbReference>
<gene>
    <name evidence="2" type="ORF">CQW49_04305</name>
</gene>
<dbReference type="PANTHER" id="PTHR34219:SF5">
    <property type="entry name" value="BLR4505 PROTEIN"/>
    <property type="match status" value="1"/>
</dbReference>
<organism evidence="2 3">
    <name type="scientific">Methylosinus trichosporium (strain ATCC 35070 / NCIMB 11131 / UNIQEM 75 / OB3b)</name>
    <dbReference type="NCBI Taxonomy" id="595536"/>
    <lineage>
        <taxon>Bacteria</taxon>
        <taxon>Pseudomonadati</taxon>
        <taxon>Pseudomonadota</taxon>
        <taxon>Alphaproteobacteria</taxon>
        <taxon>Hyphomicrobiales</taxon>
        <taxon>Methylocystaceae</taxon>
        <taxon>Methylosinus</taxon>
    </lineage>
</organism>
<name>A0A2D2CWR4_METT3</name>
<dbReference type="EMBL" id="CP023737">
    <property type="protein sequence ID" value="ATQ67201.1"/>
    <property type="molecule type" value="Genomic_DNA"/>
</dbReference>
<dbReference type="STRING" id="595536.GCA_000178815_04301"/>
<reference evidence="3" key="1">
    <citation type="submission" date="2017-10" db="EMBL/GenBank/DDBJ databases">
        <title>Completed PacBio SMRT sequence of Methylosinus trichosporium OB3b reveals presence of a third large plasmid.</title>
        <authorList>
            <person name="Charles T.C."/>
            <person name="Lynch M.D.J."/>
            <person name="Heil J.R."/>
            <person name="Cheng J."/>
        </authorList>
    </citation>
    <scope>NUCLEOTIDE SEQUENCE [LARGE SCALE GENOMIC DNA]</scope>
    <source>
        <strain evidence="3">OB3b</strain>
    </source>
</reference>
<feature type="transmembrane region" description="Helical" evidence="1">
    <location>
        <begin position="207"/>
        <end position="226"/>
    </location>
</feature>
<feature type="transmembrane region" description="Helical" evidence="1">
    <location>
        <begin position="361"/>
        <end position="382"/>
    </location>
</feature>